<protein>
    <recommendedName>
        <fullName evidence="9">EGF-like domain-containing protein</fullName>
    </recommendedName>
</protein>
<dbReference type="PANTHER" id="PTHR14949:SF56">
    <property type="entry name" value="EGF-LIKE-DOMAIN, MULTIPLE 7"/>
    <property type="match status" value="1"/>
</dbReference>
<organism evidence="7 8">
    <name type="scientific">Allomyces macrogynus (strain ATCC 38327)</name>
    <name type="common">Allomyces javanicus var. macrogynus</name>
    <dbReference type="NCBI Taxonomy" id="578462"/>
    <lineage>
        <taxon>Eukaryota</taxon>
        <taxon>Fungi</taxon>
        <taxon>Fungi incertae sedis</taxon>
        <taxon>Blastocladiomycota</taxon>
        <taxon>Blastocladiomycetes</taxon>
        <taxon>Blastocladiales</taxon>
        <taxon>Blastocladiaceae</taxon>
        <taxon>Allomyces</taxon>
    </lineage>
</organism>
<evidence type="ECO:0000259" key="6">
    <source>
        <dbReference type="PROSITE" id="PS51662"/>
    </source>
</evidence>
<name>A0A0L0S0G3_ALLM3</name>
<proteinExistence type="predicted"/>
<dbReference type="PROSITE" id="PS50026">
    <property type="entry name" value="EGF_3"/>
    <property type="match status" value="2"/>
</dbReference>
<dbReference type="Gene3D" id="2.10.25.10">
    <property type="entry name" value="Laminin"/>
    <property type="match status" value="1"/>
</dbReference>
<dbReference type="InterPro" id="IPR000742">
    <property type="entry name" value="EGF"/>
</dbReference>
<dbReference type="PROSITE" id="PS00022">
    <property type="entry name" value="EGF_1"/>
    <property type="match status" value="2"/>
</dbReference>
<dbReference type="SUPFAM" id="SSF50956">
    <property type="entry name" value="Thermostable phytase (3-phytase)"/>
    <property type="match status" value="2"/>
</dbReference>
<dbReference type="InterPro" id="IPR050969">
    <property type="entry name" value="Dev_Signal_Modulators"/>
</dbReference>
<keyword evidence="1 4" id="KW-0732">Signal</keyword>
<reference evidence="7 8" key="1">
    <citation type="submission" date="2009-11" db="EMBL/GenBank/DDBJ databases">
        <title>Annotation of Allomyces macrogynus ATCC 38327.</title>
        <authorList>
            <consortium name="The Broad Institute Genome Sequencing Platform"/>
            <person name="Russ C."/>
            <person name="Cuomo C."/>
            <person name="Burger G."/>
            <person name="Gray M.W."/>
            <person name="Holland P.W.H."/>
            <person name="King N."/>
            <person name="Lang F.B.F."/>
            <person name="Roger A.J."/>
            <person name="Ruiz-Trillo I."/>
            <person name="Young S.K."/>
            <person name="Zeng Q."/>
            <person name="Gargeya S."/>
            <person name="Fitzgerald M."/>
            <person name="Haas B."/>
            <person name="Abouelleil A."/>
            <person name="Alvarado L."/>
            <person name="Arachchi H.M."/>
            <person name="Berlin A."/>
            <person name="Chapman S.B."/>
            <person name="Gearin G."/>
            <person name="Goldberg J."/>
            <person name="Griggs A."/>
            <person name="Gujja S."/>
            <person name="Hansen M."/>
            <person name="Heiman D."/>
            <person name="Howarth C."/>
            <person name="Larimer J."/>
            <person name="Lui A."/>
            <person name="MacDonald P.J.P."/>
            <person name="McCowen C."/>
            <person name="Montmayeur A."/>
            <person name="Murphy C."/>
            <person name="Neiman D."/>
            <person name="Pearson M."/>
            <person name="Priest M."/>
            <person name="Roberts A."/>
            <person name="Saif S."/>
            <person name="Shea T."/>
            <person name="Sisk P."/>
            <person name="Stolte C."/>
            <person name="Sykes S."/>
            <person name="Wortman J."/>
            <person name="Nusbaum C."/>
            <person name="Birren B."/>
        </authorList>
    </citation>
    <scope>NUCLEOTIDE SEQUENCE [LARGE SCALE GENOMIC DNA]</scope>
    <source>
        <strain evidence="7 8">ATCC 38327</strain>
    </source>
</reference>
<evidence type="ECO:0000313" key="7">
    <source>
        <dbReference type="EMBL" id="KNE56107.1"/>
    </source>
</evidence>
<evidence type="ECO:0000313" key="8">
    <source>
        <dbReference type="Proteomes" id="UP000054350"/>
    </source>
</evidence>
<keyword evidence="3" id="KW-0245">EGF-like domain</keyword>
<feature type="domain" description="BPP" evidence="6">
    <location>
        <begin position="436"/>
        <end position="854"/>
    </location>
</feature>
<feature type="disulfide bond" evidence="3">
    <location>
        <begin position="389"/>
        <end position="398"/>
    </location>
</feature>
<dbReference type="PROSITE" id="PS01186">
    <property type="entry name" value="EGF_2"/>
    <property type="match status" value="2"/>
</dbReference>
<dbReference type="OrthoDB" id="10045365at2759"/>
<sequence>MRAHTSFAALYVAALFATVTLANPLPAASAGADPVPITLASTDFKSLPFEDVKSAIPLYGHDGQLLATAKETVDGFMAVVDASSGNVRASSPFGRAEWVARVPDPKKQANVVLSWSSVWAQFTAFIVDGSGSKITPVARIDETEEDVGGLCAGMNSEGERTAVLVTKGGWVKYYLLDIDHKDNGQVEFEMQRIQSKFLPLQPAEIPSACTIHGAAPHRALIATETGSVYEVDFSSPNGPSPKPIYQVDAEIPALATFYVDGDKDTAYAVIAEEDAALTVLSRPRVGDWRKVQSLSVKPTVAIEDVSGVSVASAGHGFTNGVLTVTSKASGFHFFALDSVLAAAGIVKSGARILGDLPESMETKAACDADDRCHDNGFCLLNGKDKQCVCYEGFTGKKCDERVSCPCASDRGACPDKKQPAVCQCKPGFTGPTCSVAAVTPALTLRASDRFENKGSANDNDDPEVYVHPTNPDDSVIIGTTKSKNDGGLHVWAMDGTELAFAAVPKKSGLNSVDFLMNVPVLDAAGKATGEKVDLALAGVRGKINGIGIWRIDPAAISANRKTLATKPGATQAELAPVLIPLADHIREFNKDTELEVYGSCAFTYTPKSTTTASDTLIITTKKAIAYQYTVSVTRSADSKTEPKATLTLARQWSVGLGSQLENCVGDAETGALYVGEESIGVWRYDLAQFSVTDAIPSMPKPAMDQATGRFTVPIGKRTSSDLRQPVLVDSTQLANPNGKLHRDVEGLALYADPAKRGQRTLVVSSQGANEYNLYDVSSPTSFAFRGKFAIRAGPKGDGVTKTDSLAVSSAKMGGYTRGVLVVHDDATTAGADLTQVQKQATFKVVDWADVEKRVG</sequence>
<keyword evidence="2 3" id="KW-1015">Disulfide bond</keyword>
<dbReference type="Gene3D" id="2.120.10.30">
    <property type="entry name" value="TolB, C-terminal domain"/>
    <property type="match status" value="2"/>
</dbReference>
<feature type="domain" description="EGF-like" evidence="5">
    <location>
        <begin position="400"/>
        <end position="434"/>
    </location>
</feature>
<keyword evidence="8" id="KW-1185">Reference proteome</keyword>
<dbReference type="Pfam" id="PF02333">
    <property type="entry name" value="Phytase"/>
    <property type="match status" value="2"/>
</dbReference>
<feature type="domain" description="BPP" evidence="6">
    <location>
        <begin position="25"/>
        <end position="343"/>
    </location>
</feature>
<dbReference type="CDD" id="cd00053">
    <property type="entry name" value="EGF"/>
    <property type="match status" value="1"/>
</dbReference>
<reference evidence="8" key="2">
    <citation type="submission" date="2009-11" db="EMBL/GenBank/DDBJ databases">
        <title>The Genome Sequence of Allomyces macrogynus strain ATCC 38327.</title>
        <authorList>
            <consortium name="The Broad Institute Genome Sequencing Platform"/>
            <person name="Russ C."/>
            <person name="Cuomo C."/>
            <person name="Shea T."/>
            <person name="Young S.K."/>
            <person name="Zeng Q."/>
            <person name="Koehrsen M."/>
            <person name="Haas B."/>
            <person name="Borodovsky M."/>
            <person name="Guigo R."/>
            <person name="Alvarado L."/>
            <person name="Berlin A."/>
            <person name="Borenstein D."/>
            <person name="Chen Z."/>
            <person name="Engels R."/>
            <person name="Freedman E."/>
            <person name="Gellesch M."/>
            <person name="Goldberg J."/>
            <person name="Griggs A."/>
            <person name="Gujja S."/>
            <person name="Heiman D."/>
            <person name="Hepburn T."/>
            <person name="Howarth C."/>
            <person name="Jen D."/>
            <person name="Larson L."/>
            <person name="Lewis B."/>
            <person name="Mehta T."/>
            <person name="Park D."/>
            <person name="Pearson M."/>
            <person name="Roberts A."/>
            <person name="Saif S."/>
            <person name="Shenoy N."/>
            <person name="Sisk P."/>
            <person name="Stolte C."/>
            <person name="Sykes S."/>
            <person name="Walk T."/>
            <person name="White J."/>
            <person name="Yandava C."/>
            <person name="Burger G."/>
            <person name="Gray M.W."/>
            <person name="Holland P.W.H."/>
            <person name="King N."/>
            <person name="Lang F.B.F."/>
            <person name="Roger A.J."/>
            <person name="Ruiz-Trillo I."/>
            <person name="Lander E."/>
            <person name="Nusbaum C."/>
        </authorList>
    </citation>
    <scope>NUCLEOTIDE SEQUENCE [LARGE SCALE GENOMIC DNA]</scope>
    <source>
        <strain evidence="8">ATCC 38327</strain>
    </source>
</reference>
<evidence type="ECO:0000256" key="3">
    <source>
        <dbReference type="PROSITE-ProRule" id="PRU00076"/>
    </source>
</evidence>
<dbReference type="STRING" id="578462.A0A0L0S0G3"/>
<evidence type="ECO:0000256" key="2">
    <source>
        <dbReference type="ARBA" id="ARBA00023157"/>
    </source>
</evidence>
<dbReference type="EMBL" id="GG745330">
    <property type="protein sequence ID" value="KNE56106.1"/>
    <property type="molecule type" value="Genomic_DNA"/>
</dbReference>
<dbReference type="EMBL" id="GG745330">
    <property type="protein sequence ID" value="KNE56107.1"/>
    <property type="molecule type" value="Genomic_DNA"/>
</dbReference>
<dbReference type="eggNOG" id="ENOG502QT72">
    <property type="taxonomic scope" value="Eukaryota"/>
</dbReference>
<dbReference type="InterPro" id="IPR003431">
    <property type="entry name" value="B-propeller_Phytase"/>
</dbReference>
<evidence type="ECO:0000256" key="1">
    <source>
        <dbReference type="ARBA" id="ARBA00022729"/>
    </source>
</evidence>
<gene>
    <name evidence="7" type="ORF">AMAG_01947</name>
</gene>
<dbReference type="Proteomes" id="UP000054350">
    <property type="component" value="Unassembled WGS sequence"/>
</dbReference>
<feature type="chain" id="PRO_5008479730" description="EGF-like domain-containing protein" evidence="4">
    <location>
        <begin position="23"/>
        <end position="855"/>
    </location>
</feature>
<evidence type="ECO:0000256" key="4">
    <source>
        <dbReference type="SAM" id="SignalP"/>
    </source>
</evidence>
<comment type="caution">
    <text evidence="3">Lacks conserved residue(s) required for the propagation of feature annotation.</text>
</comment>
<accession>A0A0L0S0G3</accession>
<feature type="disulfide bond" evidence="3">
    <location>
        <begin position="424"/>
        <end position="433"/>
    </location>
</feature>
<dbReference type="PROSITE" id="PS51662">
    <property type="entry name" value="BP_PHYTASE"/>
    <property type="match status" value="2"/>
</dbReference>
<feature type="signal peptide" evidence="4">
    <location>
        <begin position="1"/>
        <end position="22"/>
    </location>
</feature>
<feature type="domain" description="EGF-like" evidence="5">
    <location>
        <begin position="362"/>
        <end position="399"/>
    </location>
</feature>
<dbReference type="InterPro" id="IPR011042">
    <property type="entry name" value="6-blade_b-propeller_TolB-like"/>
</dbReference>
<evidence type="ECO:0000259" key="5">
    <source>
        <dbReference type="PROSITE" id="PS50026"/>
    </source>
</evidence>
<dbReference type="SMART" id="SM00181">
    <property type="entry name" value="EGF"/>
    <property type="match status" value="2"/>
</dbReference>
<dbReference type="PANTHER" id="PTHR14949">
    <property type="entry name" value="EGF-LIKE-DOMAIN, MULTIPLE 7, 8"/>
    <property type="match status" value="1"/>
</dbReference>
<dbReference type="VEuPathDB" id="FungiDB:AMAG_01947"/>
<dbReference type="AlphaFoldDB" id="A0A0L0S0G3"/>
<dbReference type="GO" id="GO:0016158">
    <property type="term" value="F:inositol hexakisphosphate 3-phosphatase activity"/>
    <property type="evidence" value="ECO:0007669"/>
    <property type="project" value="InterPro"/>
</dbReference>
<evidence type="ECO:0008006" key="9">
    <source>
        <dbReference type="Google" id="ProtNLM"/>
    </source>
</evidence>